<evidence type="ECO:0000313" key="2">
    <source>
        <dbReference type="EMBL" id="KAF2666025.1"/>
    </source>
</evidence>
<name>A0A6A6U138_9PEZI</name>
<dbReference type="InterPro" id="IPR056867">
    <property type="entry name" value="LRR_15"/>
</dbReference>
<dbReference type="AlphaFoldDB" id="A0A6A6U138"/>
<proteinExistence type="predicted"/>
<feature type="domain" description="Leucine-rich repeat" evidence="1">
    <location>
        <begin position="50"/>
        <end position="337"/>
    </location>
</feature>
<gene>
    <name evidence="2" type="ORF">BT63DRAFT_427812</name>
</gene>
<dbReference type="EMBL" id="MU004239">
    <property type="protein sequence ID" value="KAF2666025.1"/>
    <property type="molecule type" value="Genomic_DNA"/>
</dbReference>
<dbReference type="Proteomes" id="UP000799302">
    <property type="component" value="Unassembled WGS sequence"/>
</dbReference>
<dbReference type="Pfam" id="PF24969">
    <property type="entry name" value="LRR_15"/>
    <property type="match status" value="1"/>
</dbReference>
<accession>A0A6A6U138</accession>
<evidence type="ECO:0000259" key="1">
    <source>
        <dbReference type="Pfam" id="PF24969"/>
    </source>
</evidence>
<dbReference type="OrthoDB" id="2520703at2759"/>
<evidence type="ECO:0000313" key="3">
    <source>
        <dbReference type="Proteomes" id="UP000799302"/>
    </source>
</evidence>
<sequence length="369" mass="40733">MADTISLWDASSSADFLRSLIERRSLADTILSITDQSWSLDQSELEPDGLEAIVEAAKSLDLPEKETWIKALENGTTDAILALILYLTPNLQELSLVIPYMEEKTKSLVWKLFNVAGQAGSSSEFHNFSSLEIIKGQHWDTEDGFDMGVLAVCFRLPSLRKVEAFACSSENEIDEGDWPEKFSEVDTLSFEFSDMDESSIGAIVASCKALKSFSCQWGPATVGASEFTIPGIADALRSQKHSLEQLTLDAREAFAIETAEEEFEAIGSLKDFEKLASLTLSSVFLSGSDDNEDYDPPELTDILPSTLKDLKILGRAERLLDQVKAFAQVCEADIPTLDVLILENWSDNAEEQQQLLDDFSRAGVKCSVK</sequence>
<organism evidence="2 3">
    <name type="scientific">Microthyrium microscopicum</name>
    <dbReference type="NCBI Taxonomy" id="703497"/>
    <lineage>
        <taxon>Eukaryota</taxon>
        <taxon>Fungi</taxon>
        <taxon>Dikarya</taxon>
        <taxon>Ascomycota</taxon>
        <taxon>Pezizomycotina</taxon>
        <taxon>Dothideomycetes</taxon>
        <taxon>Dothideomycetes incertae sedis</taxon>
        <taxon>Microthyriales</taxon>
        <taxon>Microthyriaceae</taxon>
        <taxon>Microthyrium</taxon>
    </lineage>
</organism>
<dbReference type="Gene3D" id="3.80.10.10">
    <property type="entry name" value="Ribonuclease Inhibitor"/>
    <property type="match status" value="1"/>
</dbReference>
<reference evidence="2" key="1">
    <citation type="journal article" date="2020" name="Stud. Mycol.">
        <title>101 Dothideomycetes genomes: a test case for predicting lifestyles and emergence of pathogens.</title>
        <authorList>
            <person name="Haridas S."/>
            <person name="Albert R."/>
            <person name="Binder M."/>
            <person name="Bloem J."/>
            <person name="Labutti K."/>
            <person name="Salamov A."/>
            <person name="Andreopoulos B."/>
            <person name="Baker S."/>
            <person name="Barry K."/>
            <person name="Bills G."/>
            <person name="Bluhm B."/>
            <person name="Cannon C."/>
            <person name="Castanera R."/>
            <person name="Culley D."/>
            <person name="Daum C."/>
            <person name="Ezra D."/>
            <person name="Gonzalez J."/>
            <person name="Henrissat B."/>
            <person name="Kuo A."/>
            <person name="Liang C."/>
            <person name="Lipzen A."/>
            <person name="Lutzoni F."/>
            <person name="Magnuson J."/>
            <person name="Mondo S."/>
            <person name="Nolan M."/>
            <person name="Ohm R."/>
            <person name="Pangilinan J."/>
            <person name="Park H.-J."/>
            <person name="Ramirez L."/>
            <person name="Alfaro M."/>
            <person name="Sun H."/>
            <person name="Tritt A."/>
            <person name="Yoshinaga Y."/>
            <person name="Zwiers L.-H."/>
            <person name="Turgeon B."/>
            <person name="Goodwin S."/>
            <person name="Spatafora J."/>
            <person name="Crous P."/>
            <person name="Grigoriev I."/>
        </authorList>
    </citation>
    <scope>NUCLEOTIDE SEQUENCE</scope>
    <source>
        <strain evidence="2">CBS 115976</strain>
    </source>
</reference>
<dbReference type="InterPro" id="IPR032675">
    <property type="entry name" value="LRR_dom_sf"/>
</dbReference>
<protein>
    <recommendedName>
        <fullName evidence="1">Leucine-rich repeat domain-containing protein</fullName>
    </recommendedName>
</protein>
<keyword evidence="3" id="KW-1185">Reference proteome</keyword>